<proteinExistence type="predicted"/>
<evidence type="ECO:0000313" key="1">
    <source>
        <dbReference type="EMBL" id="KAK9939202.1"/>
    </source>
</evidence>
<name>A0AAW1XRH5_RUBAR</name>
<evidence type="ECO:0000313" key="2">
    <source>
        <dbReference type="Proteomes" id="UP001457282"/>
    </source>
</evidence>
<keyword evidence="2" id="KW-1185">Reference proteome</keyword>
<reference evidence="1 2" key="1">
    <citation type="journal article" date="2023" name="G3 (Bethesda)">
        <title>A chromosome-length genome assembly and annotation of blackberry (Rubus argutus, cv. 'Hillquist').</title>
        <authorList>
            <person name="Bruna T."/>
            <person name="Aryal R."/>
            <person name="Dudchenko O."/>
            <person name="Sargent D.J."/>
            <person name="Mead D."/>
            <person name="Buti M."/>
            <person name="Cavallini A."/>
            <person name="Hytonen T."/>
            <person name="Andres J."/>
            <person name="Pham M."/>
            <person name="Weisz D."/>
            <person name="Mascagni F."/>
            <person name="Usai G."/>
            <person name="Natali L."/>
            <person name="Bassil N."/>
            <person name="Fernandez G.E."/>
            <person name="Lomsadze A."/>
            <person name="Armour M."/>
            <person name="Olukolu B."/>
            <person name="Poorten T."/>
            <person name="Britton C."/>
            <person name="Davik J."/>
            <person name="Ashrafi H."/>
            <person name="Aiden E.L."/>
            <person name="Borodovsky M."/>
            <person name="Worthington M."/>
        </authorList>
    </citation>
    <scope>NUCLEOTIDE SEQUENCE [LARGE SCALE GENOMIC DNA]</scope>
    <source>
        <strain evidence="1">PI 553951</strain>
    </source>
</reference>
<dbReference type="Proteomes" id="UP001457282">
    <property type="component" value="Unassembled WGS sequence"/>
</dbReference>
<gene>
    <name evidence="1" type="ORF">M0R45_015908</name>
</gene>
<dbReference type="AlphaFoldDB" id="A0AAW1XRH5"/>
<organism evidence="1 2">
    <name type="scientific">Rubus argutus</name>
    <name type="common">Southern blackberry</name>
    <dbReference type="NCBI Taxonomy" id="59490"/>
    <lineage>
        <taxon>Eukaryota</taxon>
        <taxon>Viridiplantae</taxon>
        <taxon>Streptophyta</taxon>
        <taxon>Embryophyta</taxon>
        <taxon>Tracheophyta</taxon>
        <taxon>Spermatophyta</taxon>
        <taxon>Magnoliopsida</taxon>
        <taxon>eudicotyledons</taxon>
        <taxon>Gunneridae</taxon>
        <taxon>Pentapetalae</taxon>
        <taxon>rosids</taxon>
        <taxon>fabids</taxon>
        <taxon>Rosales</taxon>
        <taxon>Rosaceae</taxon>
        <taxon>Rosoideae</taxon>
        <taxon>Rosoideae incertae sedis</taxon>
        <taxon>Rubus</taxon>
    </lineage>
</organism>
<evidence type="ECO:0008006" key="3">
    <source>
        <dbReference type="Google" id="ProtNLM"/>
    </source>
</evidence>
<protein>
    <recommendedName>
        <fullName evidence="3">Secreted protein</fullName>
    </recommendedName>
</protein>
<accession>A0AAW1XRH5</accession>
<sequence>MLPVHRALARIVAPFPCLIGSLSLLESATCSLSPIRARAIPRLLAAHPSARASALCPHRFAAPRHHDAVDSSRPSHGVP</sequence>
<comment type="caution">
    <text evidence="1">The sequence shown here is derived from an EMBL/GenBank/DDBJ whole genome shotgun (WGS) entry which is preliminary data.</text>
</comment>
<dbReference type="EMBL" id="JBEDUW010000003">
    <property type="protein sequence ID" value="KAK9939202.1"/>
    <property type="molecule type" value="Genomic_DNA"/>
</dbReference>